<proteinExistence type="predicted"/>
<dbReference type="Proteomes" id="UP000198215">
    <property type="component" value="Chromosome I"/>
</dbReference>
<evidence type="ECO:0000313" key="1">
    <source>
        <dbReference type="EMBL" id="SCG72457.1"/>
    </source>
</evidence>
<dbReference type="EMBL" id="LT607753">
    <property type="protein sequence ID" value="SCG72457.1"/>
    <property type="molecule type" value="Genomic_DNA"/>
</dbReference>
<organism evidence="1 2">
    <name type="scientific">Micromonospora coxensis</name>
    <dbReference type="NCBI Taxonomy" id="356852"/>
    <lineage>
        <taxon>Bacteria</taxon>
        <taxon>Bacillati</taxon>
        <taxon>Actinomycetota</taxon>
        <taxon>Actinomycetes</taxon>
        <taxon>Micromonosporales</taxon>
        <taxon>Micromonosporaceae</taxon>
        <taxon>Micromonospora</taxon>
    </lineage>
</organism>
<accession>A0A1C5JPL2</accession>
<name>A0A1C5JPL2_9ACTN</name>
<sequence>MNVMDAKTYAAVADVCARLAGRLSDDTLGTVREHYAAGEWDLADATLLLNLAFENVGITPGEQELIRSILGDPDSPELRDVPVVAEAPPPAYRFGPTGPADAPDPTRADALLSADAPRHGGHRLFRTWRQPHDGARDAAGWVYVLLVAEGADPLSAYSGLSSRLWTALREKWPLEVVVDGASPPPYQAAALAAAQPVPVG</sequence>
<dbReference type="AlphaFoldDB" id="A0A1C5JPL2"/>
<protein>
    <submittedName>
        <fullName evidence="1">Uncharacterized protein</fullName>
    </submittedName>
</protein>
<reference evidence="2" key="1">
    <citation type="submission" date="2016-06" db="EMBL/GenBank/DDBJ databases">
        <authorList>
            <person name="Varghese N."/>
            <person name="Submissions Spin"/>
        </authorList>
    </citation>
    <scope>NUCLEOTIDE SEQUENCE [LARGE SCALE GENOMIC DNA]</scope>
    <source>
        <strain evidence="2">DSM 45161</strain>
    </source>
</reference>
<keyword evidence="2" id="KW-1185">Reference proteome</keyword>
<evidence type="ECO:0000313" key="2">
    <source>
        <dbReference type="Proteomes" id="UP000198215"/>
    </source>
</evidence>
<gene>
    <name evidence="1" type="ORF">GA0070614_5001</name>
</gene>